<comment type="caution">
    <text evidence="11">The sequence shown here is derived from an EMBL/GenBank/DDBJ whole genome shotgun (WGS) entry which is preliminary data.</text>
</comment>
<dbReference type="PANTHER" id="PTHR43528:SF3">
    <property type="entry name" value="CITRATE-PROTON SYMPORTER"/>
    <property type="match status" value="1"/>
</dbReference>
<dbReference type="InterPro" id="IPR020846">
    <property type="entry name" value="MFS_dom"/>
</dbReference>
<evidence type="ECO:0000256" key="4">
    <source>
        <dbReference type="ARBA" id="ARBA00022475"/>
    </source>
</evidence>
<keyword evidence="8 9" id="KW-0472">Membrane</keyword>
<feature type="transmembrane region" description="Helical" evidence="9">
    <location>
        <begin position="155"/>
        <end position="178"/>
    </location>
</feature>
<dbReference type="InterPro" id="IPR011701">
    <property type="entry name" value="MFS"/>
</dbReference>
<evidence type="ECO:0000256" key="1">
    <source>
        <dbReference type="ARBA" id="ARBA00004651"/>
    </source>
</evidence>
<evidence type="ECO:0000259" key="10">
    <source>
        <dbReference type="PROSITE" id="PS50850"/>
    </source>
</evidence>
<feature type="transmembrane region" description="Helical" evidence="9">
    <location>
        <begin position="238"/>
        <end position="260"/>
    </location>
</feature>
<protein>
    <submittedName>
        <fullName evidence="11">MFS transporter</fullName>
    </submittedName>
</protein>
<dbReference type="Gene3D" id="1.20.1250.20">
    <property type="entry name" value="MFS general substrate transporter like domains"/>
    <property type="match status" value="2"/>
</dbReference>
<evidence type="ECO:0000313" key="12">
    <source>
        <dbReference type="Proteomes" id="UP001216674"/>
    </source>
</evidence>
<dbReference type="InterPro" id="IPR051084">
    <property type="entry name" value="H+-coupled_symporters"/>
</dbReference>
<keyword evidence="3" id="KW-0813">Transport</keyword>
<feature type="transmembrane region" description="Helical" evidence="9">
    <location>
        <begin position="396"/>
        <end position="417"/>
    </location>
</feature>
<keyword evidence="4" id="KW-1003">Cell membrane</keyword>
<keyword evidence="6" id="KW-0769">Symport</keyword>
<keyword evidence="5 9" id="KW-0812">Transmembrane</keyword>
<dbReference type="SUPFAM" id="SSF103473">
    <property type="entry name" value="MFS general substrate transporter"/>
    <property type="match status" value="1"/>
</dbReference>
<dbReference type="EMBL" id="JARJLM010000670">
    <property type="protein sequence ID" value="MDF3839290.1"/>
    <property type="molecule type" value="Genomic_DNA"/>
</dbReference>
<keyword evidence="7 9" id="KW-1133">Transmembrane helix</keyword>
<evidence type="ECO:0000256" key="5">
    <source>
        <dbReference type="ARBA" id="ARBA00022692"/>
    </source>
</evidence>
<evidence type="ECO:0000256" key="2">
    <source>
        <dbReference type="ARBA" id="ARBA00008240"/>
    </source>
</evidence>
<feature type="transmembrane region" description="Helical" evidence="9">
    <location>
        <begin position="90"/>
        <end position="108"/>
    </location>
</feature>
<dbReference type="Pfam" id="PF07690">
    <property type="entry name" value="MFS_1"/>
    <property type="match status" value="1"/>
</dbReference>
<feature type="transmembrane region" description="Helical" evidence="9">
    <location>
        <begin position="306"/>
        <end position="323"/>
    </location>
</feature>
<sequence length="425" mass="44689">MKNLQSTEGISIGISKKLVAATVAGNALEFYDFMTYAFFAIYIGKAFFPASTPVGSLLMSVAVFGVGFLARPLGGVLIGTFADHSGRKPAMLLTIGLISIGTLGLAVTPSYETIGIAAPIIIVACRLVQGLALGGEVGPSTAYLIEIAPSSQRGLYTSWQLASQGAAIFIAGIMGLTVTSLLTPEQTEVWGWRLPFAMGLLLLPIGMYLRRHLPETLGSGKHQPHNTGLAGLKQHRRVIGLGILAILGGTIAAYVINFMTTFAISALKLPPAVAMGATIINGLFTLVFALLGGWMADRYGRKPLMLWPRLIASLLAVPAFLWLTSAPSLGSLLAVTGLLTLLSSLSGAALIIGIPEMLPQRVRATGLSLTYAISVSLFGGTTQFIITWLIDRTGDSVMPAWYMCIAGIISVAATLGLPETRGRSV</sequence>
<dbReference type="Proteomes" id="UP001216674">
    <property type="component" value="Unassembled WGS sequence"/>
</dbReference>
<gene>
    <name evidence="11" type="ORF">P3W85_41095</name>
</gene>
<proteinExistence type="inferred from homology"/>
<evidence type="ECO:0000313" key="11">
    <source>
        <dbReference type="EMBL" id="MDF3839290.1"/>
    </source>
</evidence>
<name>A0ABT6B342_9BURK</name>
<evidence type="ECO:0000256" key="6">
    <source>
        <dbReference type="ARBA" id="ARBA00022847"/>
    </source>
</evidence>
<evidence type="ECO:0000256" key="3">
    <source>
        <dbReference type="ARBA" id="ARBA00022448"/>
    </source>
</evidence>
<feature type="transmembrane region" description="Helical" evidence="9">
    <location>
        <begin position="190"/>
        <end position="209"/>
    </location>
</feature>
<feature type="transmembrane region" description="Helical" evidence="9">
    <location>
        <begin position="56"/>
        <end position="78"/>
    </location>
</feature>
<feature type="transmembrane region" description="Helical" evidence="9">
    <location>
        <begin position="329"/>
        <end position="354"/>
    </location>
</feature>
<dbReference type="RefSeq" id="WP_276269040.1">
    <property type="nucleotide sequence ID" value="NZ_JARJLM010000670.1"/>
</dbReference>
<organism evidence="11 12">
    <name type="scientific">Cupriavidus basilensis</name>
    <dbReference type="NCBI Taxonomy" id="68895"/>
    <lineage>
        <taxon>Bacteria</taxon>
        <taxon>Pseudomonadati</taxon>
        <taxon>Pseudomonadota</taxon>
        <taxon>Betaproteobacteria</taxon>
        <taxon>Burkholderiales</taxon>
        <taxon>Burkholderiaceae</taxon>
        <taxon>Cupriavidus</taxon>
    </lineage>
</organism>
<feature type="transmembrane region" description="Helical" evidence="9">
    <location>
        <begin position="21"/>
        <end position="44"/>
    </location>
</feature>
<feature type="domain" description="Major facilitator superfamily (MFS) profile" evidence="10">
    <location>
        <begin position="18"/>
        <end position="421"/>
    </location>
</feature>
<reference evidence="11 12" key="1">
    <citation type="submission" date="2023-03" db="EMBL/GenBank/DDBJ databases">
        <title>Draft assemblies of triclosan tolerant bacteria isolated from returned activated sludge.</title>
        <authorList>
            <person name="Van Hamelsveld S."/>
        </authorList>
    </citation>
    <scope>NUCLEOTIDE SEQUENCE [LARGE SCALE GENOMIC DNA]</scope>
    <source>
        <strain evidence="11 12">GW210010_S58</strain>
    </source>
</reference>
<dbReference type="PANTHER" id="PTHR43528">
    <property type="entry name" value="ALPHA-KETOGLUTARATE PERMEASE"/>
    <property type="match status" value="1"/>
</dbReference>
<keyword evidence="12" id="KW-1185">Reference proteome</keyword>
<feature type="transmembrane region" description="Helical" evidence="9">
    <location>
        <begin position="366"/>
        <end position="390"/>
    </location>
</feature>
<evidence type="ECO:0000256" key="9">
    <source>
        <dbReference type="SAM" id="Phobius"/>
    </source>
</evidence>
<dbReference type="InterPro" id="IPR036259">
    <property type="entry name" value="MFS_trans_sf"/>
</dbReference>
<dbReference type="PROSITE" id="PS00217">
    <property type="entry name" value="SUGAR_TRANSPORT_2"/>
    <property type="match status" value="1"/>
</dbReference>
<accession>A0ABT6B342</accession>
<comment type="similarity">
    <text evidence="2">Belongs to the major facilitator superfamily. Metabolite:H+ Symporter (MHS) family (TC 2.A.1.6) family.</text>
</comment>
<dbReference type="PROSITE" id="PS50850">
    <property type="entry name" value="MFS"/>
    <property type="match status" value="1"/>
</dbReference>
<comment type="subcellular location">
    <subcellularLocation>
        <location evidence="1">Cell membrane</location>
        <topology evidence="1">Multi-pass membrane protein</topology>
    </subcellularLocation>
</comment>
<feature type="transmembrane region" description="Helical" evidence="9">
    <location>
        <begin position="114"/>
        <end position="134"/>
    </location>
</feature>
<feature type="transmembrane region" description="Helical" evidence="9">
    <location>
        <begin position="272"/>
        <end position="294"/>
    </location>
</feature>
<evidence type="ECO:0000256" key="7">
    <source>
        <dbReference type="ARBA" id="ARBA00022989"/>
    </source>
</evidence>
<dbReference type="InterPro" id="IPR005829">
    <property type="entry name" value="Sugar_transporter_CS"/>
</dbReference>
<evidence type="ECO:0000256" key="8">
    <source>
        <dbReference type="ARBA" id="ARBA00023136"/>
    </source>
</evidence>